<evidence type="ECO:0000313" key="4">
    <source>
        <dbReference type="Proteomes" id="UP000236063"/>
    </source>
</evidence>
<dbReference type="EMBL" id="POUR01000002">
    <property type="protein sequence ID" value="PNF66377.1"/>
    <property type="molecule type" value="Genomic_DNA"/>
</dbReference>
<gene>
    <name evidence="3" type="ORF">C1167_24125</name>
</gene>
<dbReference type="PANTHER" id="PTHR33420">
    <property type="entry name" value="FIMBRIAL SUBUNIT ELFA-RELATED"/>
    <property type="match status" value="1"/>
</dbReference>
<evidence type="ECO:0000313" key="3">
    <source>
        <dbReference type="EMBL" id="PNF66377.1"/>
    </source>
</evidence>
<evidence type="ECO:0000259" key="2">
    <source>
        <dbReference type="Pfam" id="PF00419"/>
    </source>
</evidence>
<dbReference type="PANTHER" id="PTHR33420:SF26">
    <property type="entry name" value="FIMBRIAL SUBUNIT"/>
    <property type="match status" value="1"/>
</dbReference>
<proteinExistence type="predicted"/>
<dbReference type="RefSeq" id="WP_083264111.1">
    <property type="nucleotide sequence ID" value="NZ_CP143736.1"/>
</dbReference>
<reference evidence="3 4" key="1">
    <citation type="submission" date="2018-01" db="EMBL/GenBank/DDBJ databases">
        <title>Multi-drug resistant Enterobacter species isolated from the International Space Station and comparative genomic analyses with human pathogenic strains.</title>
        <authorList>
            <person name="Singh N.K."/>
            <person name="Bezdan D."/>
            <person name="McIntyre A."/>
            <person name="Sielaff A.C."/>
            <person name="Wheeler K."/>
            <person name="Mason C."/>
            <person name="Venkateswaran K."/>
        </authorList>
    </citation>
    <scope>NUCLEOTIDE SEQUENCE [LARGE SCALE GENOMIC DNA]</scope>
    <source>
        <strain evidence="3 4">IF2SW-P2</strain>
    </source>
</reference>
<keyword evidence="4" id="KW-1185">Reference proteome</keyword>
<name>A0ABX4VGH6_9ENTR</name>
<dbReference type="InterPro" id="IPR008966">
    <property type="entry name" value="Adhesion_dom_sf"/>
</dbReference>
<dbReference type="SUPFAM" id="SSF49401">
    <property type="entry name" value="Bacterial adhesins"/>
    <property type="match status" value="1"/>
</dbReference>
<keyword evidence="1" id="KW-0732">Signal</keyword>
<dbReference type="Proteomes" id="UP000236063">
    <property type="component" value="Unassembled WGS sequence"/>
</dbReference>
<feature type="chain" id="PRO_5045225699" evidence="1">
    <location>
        <begin position="22"/>
        <end position="173"/>
    </location>
</feature>
<organism evidence="3 4">
    <name type="scientific">Enterobacter bugandensis</name>
    <dbReference type="NCBI Taxonomy" id="881260"/>
    <lineage>
        <taxon>Bacteria</taxon>
        <taxon>Pseudomonadati</taxon>
        <taxon>Pseudomonadota</taxon>
        <taxon>Gammaproteobacteria</taxon>
        <taxon>Enterobacterales</taxon>
        <taxon>Enterobacteriaceae</taxon>
        <taxon>Enterobacter</taxon>
    </lineage>
</organism>
<sequence>MMKNTLALLALSMLMNGAAGAADNISFKGTLRAHACTLHPDDQDIQIDFDQLGSRDLYLNGGTADEPFNIRLQNCNIRVASTVEATFVGNQSAKIPGALALDAGSTAAGFAIVLKDAYRQPLKLGDASSSPLTGTDTTLVFYRRLQVDPDALLNNGIVPGTFSASGTFTLFYP</sequence>
<dbReference type="Gene3D" id="2.60.40.1090">
    <property type="entry name" value="Fimbrial-type adhesion domain"/>
    <property type="match status" value="1"/>
</dbReference>
<dbReference type="InterPro" id="IPR000259">
    <property type="entry name" value="Adhesion_dom_fimbrial"/>
</dbReference>
<dbReference type="InterPro" id="IPR050263">
    <property type="entry name" value="Bact_Fimbrial_Adh_Pro"/>
</dbReference>
<feature type="domain" description="Fimbrial-type adhesion" evidence="2">
    <location>
        <begin position="25"/>
        <end position="172"/>
    </location>
</feature>
<comment type="caution">
    <text evidence="3">The sequence shown here is derived from an EMBL/GenBank/DDBJ whole genome shotgun (WGS) entry which is preliminary data.</text>
</comment>
<protein>
    <submittedName>
        <fullName evidence="3">Fimbriae assembly protein</fullName>
    </submittedName>
</protein>
<evidence type="ECO:0000256" key="1">
    <source>
        <dbReference type="SAM" id="SignalP"/>
    </source>
</evidence>
<dbReference type="Pfam" id="PF00419">
    <property type="entry name" value="Fimbrial"/>
    <property type="match status" value="1"/>
</dbReference>
<feature type="signal peptide" evidence="1">
    <location>
        <begin position="1"/>
        <end position="21"/>
    </location>
</feature>
<dbReference type="InterPro" id="IPR036937">
    <property type="entry name" value="Adhesion_dom_fimbrial_sf"/>
</dbReference>
<accession>A0ABX4VGH6</accession>